<sequence length="255" mass="29220">MRKEFDSIIFDMDGVLVDESRSYRLAIEMTVNNFLAKNGTKTKITQEDVRIIKSFPGFNNDWDVSFVLIDLIQRGKDKQNYSDDIRLVTPSRRKTKKYLGIKDIFQSYYLGEKLFKEIYNRPPVIFYARGLNLNDSLLIDKALLTALASKYKLGIATSRPRLEALFTARNLKITPQLIKEEFIVAKEDAAREKPEPDPLLEVKKRMGVLTPIYIGDTINDVIAAQKAGMPSIFIGEKNLGDYQFTNVNKIQEIIL</sequence>
<reference evidence="1 2" key="1">
    <citation type="journal article" date="2016" name="Nat. Commun.">
        <title>Thousands of microbial genomes shed light on interconnected biogeochemical processes in an aquifer system.</title>
        <authorList>
            <person name="Anantharaman K."/>
            <person name="Brown C.T."/>
            <person name="Hug L.A."/>
            <person name="Sharon I."/>
            <person name="Castelle C.J."/>
            <person name="Probst A.J."/>
            <person name="Thomas B.C."/>
            <person name="Singh A."/>
            <person name="Wilkins M.J."/>
            <person name="Karaoz U."/>
            <person name="Brodie E.L."/>
            <person name="Williams K.H."/>
            <person name="Hubbard S.S."/>
            <person name="Banfield J.F."/>
        </authorList>
    </citation>
    <scope>NUCLEOTIDE SEQUENCE [LARGE SCALE GENOMIC DNA]</scope>
</reference>
<gene>
    <name evidence="1" type="ORF">A3D03_02275</name>
</gene>
<dbReference type="InterPro" id="IPR036412">
    <property type="entry name" value="HAD-like_sf"/>
</dbReference>
<dbReference type="InterPro" id="IPR023214">
    <property type="entry name" value="HAD_sf"/>
</dbReference>
<dbReference type="PANTHER" id="PTHR43434">
    <property type="entry name" value="PHOSPHOGLYCOLATE PHOSPHATASE"/>
    <property type="match status" value="1"/>
</dbReference>
<proteinExistence type="predicted"/>
<dbReference type="STRING" id="1798384.A3D03_02275"/>
<dbReference type="GO" id="GO:0006281">
    <property type="term" value="P:DNA repair"/>
    <property type="evidence" value="ECO:0007669"/>
    <property type="project" value="TreeGrafter"/>
</dbReference>
<organism evidence="1 2">
    <name type="scientific">Candidatus Gottesmanbacteria bacterium RIFCSPHIGHO2_02_FULL_40_13</name>
    <dbReference type="NCBI Taxonomy" id="1798384"/>
    <lineage>
        <taxon>Bacteria</taxon>
        <taxon>Candidatus Gottesmaniibacteriota</taxon>
    </lineage>
</organism>
<dbReference type="Gene3D" id="3.40.50.1000">
    <property type="entry name" value="HAD superfamily/HAD-like"/>
    <property type="match status" value="1"/>
</dbReference>
<dbReference type="CDD" id="cd01427">
    <property type="entry name" value="HAD_like"/>
    <property type="match status" value="1"/>
</dbReference>
<dbReference type="Gene3D" id="1.10.150.240">
    <property type="entry name" value="Putative phosphatase, domain 2"/>
    <property type="match status" value="1"/>
</dbReference>
<name>A0A1F6A5T7_9BACT</name>
<dbReference type="InterPro" id="IPR023198">
    <property type="entry name" value="PGP-like_dom2"/>
</dbReference>
<dbReference type="SFLD" id="SFLDG01129">
    <property type="entry name" value="C1.5:_HAD__Beta-PGM__Phosphata"/>
    <property type="match status" value="1"/>
</dbReference>
<dbReference type="EMBL" id="MFJN01000055">
    <property type="protein sequence ID" value="OGG20128.1"/>
    <property type="molecule type" value="Genomic_DNA"/>
</dbReference>
<comment type="caution">
    <text evidence="1">The sequence shown here is derived from an EMBL/GenBank/DDBJ whole genome shotgun (WGS) entry which is preliminary data.</text>
</comment>
<evidence type="ECO:0000313" key="1">
    <source>
        <dbReference type="EMBL" id="OGG20128.1"/>
    </source>
</evidence>
<dbReference type="InterPro" id="IPR050155">
    <property type="entry name" value="HAD-like_hydrolase_sf"/>
</dbReference>
<dbReference type="AlphaFoldDB" id="A0A1F6A5T7"/>
<evidence type="ECO:0000313" key="2">
    <source>
        <dbReference type="Proteomes" id="UP000177092"/>
    </source>
</evidence>
<dbReference type="Proteomes" id="UP000177092">
    <property type="component" value="Unassembled WGS sequence"/>
</dbReference>
<protein>
    <recommendedName>
        <fullName evidence="3">HAD family hydrolase</fullName>
    </recommendedName>
</protein>
<accession>A0A1F6A5T7</accession>
<dbReference type="NCBIfam" id="TIGR01549">
    <property type="entry name" value="HAD-SF-IA-v1"/>
    <property type="match status" value="1"/>
</dbReference>
<dbReference type="Pfam" id="PF00702">
    <property type="entry name" value="Hydrolase"/>
    <property type="match status" value="1"/>
</dbReference>
<dbReference type="SFLD" id="SFLDS00003">
    <property type="entry name" value="Haloacid_Dehalogenase"/>
    <property type="match status" value="1"/>
</dbReference>
<evidence type="ECO:0008006" key="3">
    <source>
        <dbReference type="Google" id="ProtNLM"/>
    </source>
</evidence>
<dbReference type="SUPFAM" id="SSF56784">
    <property type="entry name" value="HAD-like"/>
    <property type="match status" value="1"/>
</dbReference>
<dbReference type="GO" id="GO:0008967">
    <property type="term" value="F:phosphoglycolate phosphatase activity"/>
    <property type="evidence" value="ECO:0007669"/>
    <property type="project" value="TreeGrafter"/>
</dbReference>
<dbReference type="InterPro" id="IPR006439">
    <property type="entry name" value="HAD-SF_hydro_IA"/>
</dbReference>
<dbReference type="PANTHER" id="PTHR43434:SF1">
    <property type="entry name" value="PHOSPHOGLYCOLATE PHOSPHATASE"/>
    <property type="match status" value="1"/>
</dbReference>